<dbReference type="Pfam" id="PF04997">
    <property type="entry name" value="RNA_pol_Rpb1_1"/>
    <property type="match status" value="1"/>
</dbReference>
<protein>
    <recommendedName>
        <fullName evidence="12">DNA-directed RNA polymerase subunit</fullName>
        <ecNumber evidence="12">2.7.7.6</ecNumber>
    </recommendedName>
</protein>
<evidence type="ECO:0000256" key="1">
    <source>
        <dbReference type="ARBA" id="ARBA00004123"/>
    </source>
</evidence>
<dbReference type="InterPro" id="IPR007081">
    <property type="entry name" value="RNA_pol_Rpb1_5"/>
</dbReference>
<sequence>MAGHTKPIPSATGGLAFSRLQSDEIRKISVKRIHVSPALDSMFGPILGGLHDPALGAIQALDANCSTCRMNVIHCAGHCGHIELPVICYHQQYIDLTLRLLRAKCAYCHKFKATENLITQTVCSLQLLELGLVDDFHKIHNIHLKVPSSAKKTEHPDDVVEQILEHEPDEEMQDFLERRRELTAKAIRRAKRKGLADPQALVRNTVAIEARKNVIAAFLKEVPNLKRCFSCGGARVTYRKDRSVKIFRLPLAKLQKERMNVAEMKAPNPLLFLRAEQKQRQEAKKPAMPNGVNGVHEEDADMEDSEQAAETELHGAEDEIAMRNALETAAQTKTAEVENQEDDVQAYMTSTEVHAALTLLFNREQEILSLMFGSQPGLKRVPVSSDMFFLTAVLVPPNRYRPLARQGPNQMLEAQLNSVLNKIIKAANDVRRISRESRRARTDPNARPRTLNDSLQAAIVLQEAVNGLVDSPAPASGRPSDQGVKQILEKKEGLFRMHMMGKRVNFAARSVISPDPNIETNEIGVPMVFAKKLTYPEPVTSRNFEEMSKAVINGMEKYPGAAAIENENGMVLSLKRKNLDQRKALAKQLMTTAAPGAKGENGKKVYRHLQTGDVVLMNRQPTLHKPSMMGHRARVLQNQKTIRMHYANCNTYNADFDGDEMNMHFPQNELARTEALQIADTDHQYLSATAGKPLRGLIQDHISMGVQFTSRDVFLDRDQYQQLLYNCIRPEDHHSVYEKIQTTPPAIVKPKMLWSGKQVITTVLQNIVPDRFRGINLTSKSSTSSDSWGEKTSNDPKQWTVTSDKIIFRDTEQVVIFKDGEHLSGILDKSQLGPSAGGLVHSVHELYGHIVAGKLLSILGRLLTRYLHERAWTCGMDDLYLTNQGDSERRQELSKAKRMGLEVSTEYVTLKTSEADEGNPELLNRLENVLRNDDQLNGLDQLYKAKVKSITDAVTKACLPAGLRKPFPWNQMQAMTISGAKGSSVNANLISCNLGQQVLEGRRVPVMVSGKSLPSFRAFETDPVAGGYVSGRFLTGIKPQEYFFHAMSGREGLIDTAVKTSKSGYLQRCIVKGLEGLRTEYDTSVRESSNGSIIQFLYGEDGLEVPKQKSLKEFTFLAENHDSLASLINAQEVYNKILDAGLANEQKEILKSVKRGKLRDPLTASHNPGSHFGSTSESFATALTTYMKENPDKLIKDKKTNPDGAVGKRTFQLLMDLKYMRSIVEAGEAVGVVAAQSVGEPSTQMTLNTFHLAGHSAKNVTLGIPRLREIIMTASPKIMTPTMTLKPIEELTPADGERFAKSISKLPLSHVIREMSVSERTGGGTGFEHEKIYDILVELYDPEEYEEEYAIKRDDVQRCFERMFLPLLEKLIKNEFKKKAKEAERSEVTAAVPDIGASVGLIEEARVRGPRATDNEGGEDDIDEDADPDDAKDMAARRRRENTFDEPDEEEDAIVRESGDEAMDDDDGDAEAGEKSSARAATNADNAQNLRELDPDDGGEDAIDSEDEARISTLKQKLEHLKRFVFAKTGGKSCRIILSYSSRTPKLLLLPLLEKCAHTAVIQSIPNLGVCTQFMEEVHGPDGKPLKQPNAETGLDEPVKEAVITTEGVNLLAMRDFQDQIYPHSIYTNSVHDMMKYYGVEAARATIVKEIDSVFKGHGISVDIRHLNLIGDAMTHSGGYQPFSRHGLVKEGGSLLAKMSFETVMGFLRDAVLYGERDPLLGPSARIVAGRRGNIGTGAFDVVMPVH</sequence>
<feature type="compositionally biased region" description="Acidic residues" evidence="13">
    <location>
        <begin position="298"/>
        <end position="309"/>
    </location>
</feature>
<dbReference type="InterPro" id="IPR000722">
    <property type="entry name" value="RNA_pol_asu"/>
</dbReference>
<proteinExistence type="inferred from homology"/>
<dbReference type="Gene3D" id="1.10.150.390">
    <property type="match status" value="1"/>
</dbReference>
<evidence type="ECO:0000256" key="8">
    <source>
        <dbReference type="ARBA" id="ARBA00022842"/>
    </source>
</evidence>
<dbReference type="FunFam" id="2.40.40.20:FF:000019">
    <property type="entry name" value="DNA-directed RNA polymerase II subunit RPB1"/>
    <property type="match status" value="1"/>
</dbReference>
<evidence type="ECO:0000256" key="4">
    <source>
        <dbReference type="ARBA" id="ARBA00022679"/>
    </source>
</evidence>
<feature type="compositionally biased region" description="Acidic residues" evidence="13">
    <location>
        <begin position="1494"/>
        <end position="1503"/>
    </location>
</feature>
<dbReference type="InterPro" id="IPR015699">
    <property type="entry name" value="DNA-dir_RNA_pol1_lsu_N"/>
</dbReference>
<dbReference type="SMART" id="SM00663">
    <property type="entry name" value="RPOLA_N"/>
    <property type="match status" value="1"/>
</dbReference>
<evidence type="ECO:0000256" key="10">
    <source>
        <dbReference type="ARBA" id="ARBA00023242"/>
    </source>
</evidence>
<evidence type="ECO:0000256" key="5">
    <source>
        <dbReference type="ARBA" id="ARBA00022695"/>
    </source>
</evidence>
<keyword evidence="4 12" id="KW-0808">Transferase</keyword>
<gene>
    <name evidence="15" type="ORF">H2200_005479</name>
</gene>
<dbReference type="InterPro" id="IPR038120">
    <property type="entry name" value="Rpb1_funnel_sf"/>
</dbReference>
<feature type="domain" description="RNA polymerase N-terminal" evidence="14">
    <location>
        <begin position="386"/>
        <end position="709"/>
    </location>
</feature>
<dbReference type="GO" id="GO:0046872">
    <property type="term" value="F:metal ion binding"/>
    <property type="evidence" value="ECO:0007669"/>
    <property type="project" value="UniProtKB-KW"/>
</dbReference>
<dbReference type="Gene3D" id="1.10.357.120">
    <property type="match status" value="1"/>
</dbReference>
<feature type="region of interest" description="Disordered" evidence="13">
    <location>
        <begin position="1406"/>
        <end position="1503"/>
    </location>
</feature>
<keyword evidence="9 12" id="KW-0804">Transcription</keyword>
<evidence type="ECO:0000256" key="11">
    <source>
        <dbReference type="ARBA" id="ARBA00048552"/>
    </source>
</evidence>
<dbReference type="Pfam" id="PF04998">
    <property type="entry name" value="RNA_pol_Rpb1_5"/>
    <property type="match status" value="1"/>
</dbReference>
<name>A0AA38XCA6_9EURO</name>
<dbReference type="PANTHER" id="PTHR19376:SF11">
    <property type="entry name" value="DNA-DIRECTED RNA POLYMERASE I SUBUNIT RPA1"/>
    <property type="match status" value="1"/>
</dbReference>
<dbReference type="FunFam" id="1.10.274.100:FF:000006">
    <property type="entry name" value="DNA-directed RNA polymerase subunit"/>
    <property type="match status" value="1"/>
</dbReference>
<evidence type="ECO:0000256" key="12">
    <source>
        <dbReference type="RuleBase" id="RU004279"/>
    </source>
</evidence>
<evidence type="ECO:0000256" key="13">
    <source>
        <dbReference type="SAM" id="MobiDB-lite"/>
    </source>
</evidence>
<feature type="compositionally biased region" description="Acidic residues" evidence="13">
    <location>
        <begin position="1460"/>
        <end position="1471"/>
    </location>
</feature>
<dbReference type="CDD" id="cd02735">
    <property type="entry name" value="RNAP_I_Rpa1_C"/>
    <property type="match status" value="1"/>
</dbReference>
<dbReference type="InterPro" id="IPR007066">
    <property type="entry name" value="RNA_pol_Rpb1_3"/>
</dbReference>
<dbReference type="InterPro" id="IPR045867">
    <property type="entry name" value="DNA-dir_RpoC_beta_prime"/>
</dbReference>
<evidence type="ECO:0000256" key="9">
    <source>
        <dbReference type="ARBA" id="ARBA00023163"/>
    </source>
</evidence>
<dbReference type="EMBL" id="JAPDRK010000007">
    <property type="protein sequence ID" value="KAJ9610702.1"/>
    <property type="molecule type" value="Genomic_DNA"/>
</dbReference>
<dbReference type="InterPro" id="IPR007080">
    <property type="entry name" value="RNA_pol_Rpb1_1"/>
</dbReference>
<comment type="function">
    <text evidence="12">DNA-dependent RNA polymerase catalyzes the transcription of DNA into RNA using the four ribonucleoside triphosphates as substrates.</text>
</comment>
<evidence type="ECO:0000313" key="16">
    <source>
        <dbReference type="Proteomes" id="UP001172673"/>
    </source>
</evidence>
<keyword evidence="7" id="KW-0862">Zinc</keyword>
<keyword evidence="8" id="KW-0460">Magnesium</keyword>
<evidence type="ECO:0000256" key="7">
    <source>
        <dbReference type="ARBA" id="ARBA00022833"/>
    </source>
</evidence>
<evidence type="ECO:0000256" key="6">
    <source>
        <dbReference type="ARBA" id="ARBA00022723"/>
    </source>
</evidence>
<dbReference type="Pfam" id="PF04983">
    <property type="entry name" value="RNA_pol_Rpb1_3"/>
    <property type="match status" value="1"/>
</dbReference>
<keyword evidence="10" id="KW-0539">Nucleus</keyword>
<comment type="caution">
    <text evidence="15">The sequence shown here is derived from an EMBL/GenBank/DDBJ whole genome shotgun (WGS) entry which is preliminary data.</text>
</comment>
<dbReference type="GO" id="GO:0003677">
    <property type="term" value="F:DNA binding"/>
    <property type="evidence" value="ECO:0007669"/>
    <property type="project" value="InterPro"/>
</dbReference>
<comment type="subcellular location">
    <subcellularLocation>
        <location evidence="1">Nucleus</location>
    </subcellularLocation>
</comment>
<dbReference type="GO" id="GO:0003899">
    <property type="term" value="F:DNA-directed RNA polymerase activity"/>
    <property type="evidence" value="ECO:0007669"/>
    <property type="project" value="UniProtKB-EC"/>
</dbReference>
<dbReference type="GO" id="GO:0006351">
    <property type="term" value="P:DNA-templated transcription"/>
    <property type="evidence" value="ECO:0007669"/>
    <property type="project" value="InterPro"/>
</dbReference>
<dbReference type="EC" id="2.7.7.6" evidence="12"/>
<feature type="compositionally biased region" description="Acidic residues" evidence="13">
    <location>
        <begin position="1416"/>
        <end position="1428"/>
    </location>
</feature>
<dbReference type="InterPro" id="IPR007083">
    <property type="entry name" value="RNA_pol_Rpb1_4"/>
</dbReference>
<dbReference type="InterPro" id="IPR042102">
    <property type="entry name" value="RNA_pol_Rpb1_3_sf"/>
</dbReference>
<dbReference type="Gene3D" id="4.10.860.120">
    <property type="entry name" value="RNA polymerase II, clamp domain"/>
    <property type="match status" value="1"/>
</dbReference>
<keyword evidence="5 12" id="KW-0548">Nucleotidyltransferase</keyword>
<organism evidence="15 16">
    <name type="scientific">Cladophialophora chaetospira</name>
    <dbReference type="NCBI Taxonomy" id="386627"/>
    <lineage>
        <taxon>Eukaryota</taxon>
        <taxon>Fungi</taxon>
        <taxon>Dikarya</taxon>
        <taxon>Ascomycota</taxon>
        <taxon>Pezizomycotina</taxon>
        <taxon>Eurotiomycetes</taxon>
        <taxon>Chaetothyriomycetidae</taxon>
        <taxon>Chaetothyriales</taxon>
        <taxon>Herpotrichiellaceae</taxon>
        <taxon>Cladophialophora</taxon>
    </lineage>
</organism>
<accession>A0AA38XCA6</accession>
<evidence type="ECO:0000259" key="14">
    <source>
        <dbReference type="SMART" id="SM00663"/>
    </source>
</evidence>
<dbReference type="Pfam" id="PF00623">
    <property type="entry name" value="RNA_pol_Rpb1_2"/>
    <property type="match status" value="1"/>
</dbReference>
<feature type="compositionally biased region" description="Polar residues" evidence="13">
    <location>
        <begin position="1479"/>
        <end position="1489"/>
    </location>
</feature>
<dbReference type="Gene3D" id="1.10.132.30">
    <property type="match status" value="1"/>
</dbReference>
<dbReference type="InterPro" id="IPR006592">
    <property type="entry name" value="RNA_pol_N"/>
</dbReference>
<dbReference type="Gene3D" id="2.40.40.20">
    <property type="match status" value="1"/>
</dbReference>
<evidence type="ECO:0000256" key="2">
    <source>
        <dbReference type="ARBA" id="ARBA00006460"/>
    </source>
</evidence>
<dbReference type="InterPro" id="IPR047107">
    <property type="entry name" value="DNA-dir_RNA_pol1_lsu_C"/>
</dbReference>
<dbReference type="Gene3D" id="3.30.70.2850">
    <property type="match status" value="2"/>
</dbReference>
<dbReference type="Gene3D" id="1.10.274.100">
    <property type="entry name" value="RNA polymerase Rpb1, domain 3"/>
    <property type="match status" value="1"/>
</dbReference>
<evidence type="ECO:0000313" key="15">
    <source>
        <dbReference type="EMBL" id="KAJ9610702.1"/>
    </source>
</evidence>
<dbReference type="PANTHER" id="PTHR19376">
    <property type="entry name" value="DNA-DIRECTED RNA POLYMERASE"/>
    <property type="match status" value="1"/>
</dbReference>
<dbReference type="GO" id="GO:0005736">
    <property type="term" value="C:RNA polymerase I complex"/>
    <property type="evidence" value="ECO:0007669"/>
    <property type="project" value="TreeGrafter"/>
</dbReference>
<dbReference type="SUPFAM" id="SSF64484">
    <property type="entry name" value="beta and beta-prime subunits of DNA dependent RNA-polymerase"/>
    <property type="match status" value="1"/>
</dbReference>
<feature type="region of interest" description="Disordered" evidence="13">
    <location>
        <begin position="278"/>
        <end position="311"/>
    </location>
</feature>
<keyword evidence="3 12" id="KW-0240">DNA-directed RNA polymerase</keyword>
<evidence type="ECO:0000256" key="3">
    <source>
        <dbReference type="ARBA" id="ARBA00022478"/>
    </source>
</evidence>
<comment type="catalytic activity">
    <reaction evidence="11 12">
        <text>RNA(n) + a ribonucleoside 5'-triphosphate = RNA(n+1) + diphosphate</text>
        <dbReference type="Rhea" id="RHEA:21248"/>
        <dbReference type="Rhea" id="RHEA-COMP:14527"/>
        <dbReference type="Rhea" id="RHEA-COMP:17342"/>
        <dbReference type="ChEBI" id="CHEBI:33019"/>
        <dbReference type="ChEBI" id="CHEBI:61557"/>
        <dbReference type="ChEBI" id="CHEBI:140395"/>
        <dbReference type="EC" id="2.7.7.6"/>
    </reaction>
</comment>
<keyword evidence="6" id="KW-0479">Metal-binding</keyword>
<dbReference type="Pfam" id="PF05000">
    <property type="entry name" value="RNA_pol_Rpb1_4"/>
    <property type="match status" value="1"/>
</dbReference>
<keyword evidence="16" id="KW-1185">Reference proteome</keyword>
<dbReference type="FunFam" id="3.30.1490.180:FF:000003">
    <property type="entry name" value="DNA-directed RNA polymerase subunit"/>
    <property type="match status" value="1"/>
</dbReference>
<dbReference type="Gene3D" id="3.30.1490.180">
    <property type="entry name" value="RNA polymerase ii"/>
    <property type="match status" value="1"/>
</dbReference>
<dbReference type="Proteomes" id="UP001172673">
    <property type="component" value="Unassembled WGS sequence"/>
</dbReference>
<comment type="similarity">
    <text evidence="2 12">Belongs to the RNA polymerase beta' chain family.</text>
</comment>
<reference evidence="15" key="1">
    <citation type="submission" date="2022-10" db="EMBL/GenBank/DDBJ databases">
        <title>Culturing micro-colonial fungi from biological soil crusts in the Mojave desert and describing Neophaeococcomyces mojavensis, and introducing the new genera and species Taxawa tesnikishii.</title>
        <authorList>
            <person name="Kurbessoian T."/>
            <person name="Stajich J.E."/>
        </authorList>
    </citation>
    <scope>NUCLEOTIDE SEQUENCE</scope>
    <source>
        <strain evidence="15">TK_41</strain>
    </source>
</reference>
<dbReference type="InterPro" id="IPR044893">
    <property type="entry name" value="RNA_pol_Rpb1_clamp_domain"/>
</dbReference>
<dbReference type="CDD" id="cd01435">
    <property type="entry name" value="RNAP_I_RPA1_N"/>
    <property type="match status" value="1"/>
</dbReference>